<evidence type="ECO:0000313" key="3">
    <source>
        <dbReference type="WBParaSite" id="TREG1_108880.1"/>
    </source>
</evidence>
<reference evidence="2" key="1">
    <citation type="submission" date="2022-06" db="EMBL/GenBank/DDBJ databases">
        <authorList>
            <person name="Berger JAMES D."/>
            <person name="Berger JAMES D."/>
        </authorList>
    </citation>
    <scope>NUCLEOTIDE SEQUENCE [LARGE SCALE GENOMIC DNA]</scope>
</reference>
<accession>A0AA85IVZ0</accession>
<evidence type="ECO:0000256" key="1">
    <source>
        <dbReference type="SAM" id="MobiDB-lite"/>
    </source>
</evidence>
<proteinExistence type="predicted"/>
<feature type="region of interest" description="Disordered" evidence="1">
    <location>
        <begin position="451"/>
        <end position="487"/>
    </location>
</feature>
<dbReference type="WBParaSite" id="TREG1_108880.1">
    <property type="protein sequence ID" value="TREG1_108880.1"/>
    <property type="gene ID" value="TREG1_108880"/>
</dbReference>
<evidence type="ECO:0000313" key="2">
    <source>
        <dbReference type="Proteomes" id="UP000050795"/>
    </source>
</evidence>
<keyword evidence="2" id="KW-1185">Reference proteome</keyword>
<organism evidence="2 3">
    <name type="scientific">Trichobilharzia regenti</name>
    <name type="common">Nasal bird schistosome</name>
    <dbReference type="NCBI Taxonomy" id="157069"/>
    <lineage>
        <taxon>Eukaryota</taxon>
        <taxon>Metazoa</taxon>
        <taxon>Spiralia</taxon>
        <taxon>Lophotrochozoa</taxon>
        <taxon>Platyhelminthes</taxon>
        <taxon>Trematoda</taxon>
        <taxon>Digenea</taxon>
        <taxon>Strigeidida</taxon>
        <taxon>Schistosomatoidea</taxon>
        <taxon>Schistosomatidae</taxon>
        <taxon>Trichobilharzia</taxon>
    </lineage>
</organism>
<reference evidence="3" key="2">
    <citation type="submission" date="2023-11" db="UniProtKB">
        <authorList>
            <consortium name="WormBaseParasite"/>
        </authorList>
    </citation>
    <scope>IDENTIFICATION</scope>
</reference>
<feature type="compositionally biased region" description="Basic and acidic residues" evidence="1">
    <location>
        <begin position="455"/>
        <end position="476"/>
    </location>
</feature>
<name>A0AA85IVZ0_TRIRE</name>
<dbReference type="AlphaFoldDB" id="A0AA85IVZ0"/>
<protein>
    <submittedName>
        <fullName evidence="3">Uncharacterized protein</fullName>
    </submittedName>
</protein>
<dbReference type="Proteomes" id="UP000050795">
    <property type="component" value="Unassembled WGS sequence"/>
</dbReference>
<sequence length="541" mass="62129">MERLIDELASVVTHNMRLDDDFDCGPSDVSCDWTKREFVLVLDKMFLPEADDGVDPIEAKKLWMKFGVTAAAHVYKSVGQCASQALRVWLTNAAVAVILHGLLGELTTSTEGDAGGNTASPEEATSEYISLPDDVCSNGREDGNWSYGCWTVENLASSSEMRDVVRGEMMNACISVMMAAVVNYFEERCYTPSGFRRDSYAWRILRSGVMEKYGLTDEGDKEKAMLITGRWVSKLVVFRMATEHRQLQHPIRSVKAIGYNNQSLKKLDVGKYFYQVPAGFTYTRIAYAIANRMVRSVCIPLFENLHELNDLRRLHRQIIDDPFHYHTDGEYLTGSPRTTTTDTANNLFGRLITYLRIFEPESELMLYPQLSVNGETREKHYFDYSERWENILRVIRDERYMPCEQCLRDVLKISCGIGDHFPPDEEMVKSCWDEYGVSDDIRQRILSCYSSPHQHSNEDSHQDSRENPQEDEHQEPQQDSTMIHTNSPRMLHTISTTRFTQVKFQGDLLNILFNFNYNILNKVYFMLCGVFSRDGVVVYVS</sequence>